<sequence length="228" mass="25546">MQVTFPHLPGLRRSEFSLIGLSQEPQESISGVDTTIPTMRGRWAGSLTLILHNEAASLQWSAFLAQMQGRIGTTLVPVFDKYLPRDANGQRVPFFTIANLRDAQTMEHFGFVNSESVHVVVNRAAALRATEIEVRYPDTLGLRPGHLFSIADRLHRVRYVDLSRETETGPRYSVHFDPPLREAVAAGAVVNINRPVCRMRLVNEDAGAIPHDYEGLYPTVQVQFREAL</sequence>
<organism evidence="1 2">
    <name type="scientific">Paracoccus aestuariivivens</name>
    <dbReference type="NCBI Taxonomy" id="1820333"/>
    <lineage>
        <taxon>Bacteria</taxon>
        <taxon>Pseudomonadati</taxon>
        <taxon>Pseudomonadota</taxon>
        <taxon>Alphaproteobacteria</taxon>
        <taxon>Rhodobacterales</taxon>
        <taxon>Paracoccaceae</taxon>
        <taxon>Paracoccus</taxon>
    </lineage>
</organism>
<protein>
    <submittedName>
        <fullName evidence="1">Uncharacterized protein</fullName>
    </submittedName>
</protein>
<dbReference type="AlphaFoldDB" id="A0A6L6J310"/>
<gene>
    <name evidence="1" type="ORF">GL286_01045</name>
</gene>
<evidence type="ECO:0000313" key="2">
    <source>
        <dbReference type="Proteomes" id="UP000478183"/>
    </source>
</evidence>
<dbReference type="OrthoDB" id="7594100at2"/>
<proteinExistence type="predicted"/>
<dbReference type="EMBL" id="WMIE01000001">
    <property type="protein sequence ID" value="MTH76310.1"/>
    <property type="molecule type" value="Genomic_DNA"/>
</dbReference>
<dbReference type="Proteomes" id="UP000478183">
    <property type="component" value="Unassembled WGS sequence"/>
</dbReference>
<dbReference type="RefSeq" id="WP_155093695.1">
    <property type="nucleotide sequence ID" value="NZ_WMIE01000001.1"/>
</dbReference>
<reference evidence="1 2" key="1">
    <citation type="submission" date="2019-11" db="EMBL/GenBank/DDBJ databases">
        <authorList>
            <person name="Dong K."/>
        </authorList>
    </citation>
    <scope>NUCLEOTIDE SEQUENCE [LARGE SCALE GENOMIC DNA]</scope>
    <source>
        <strain evidence="1 2">NBRC 111993</strain>
    </source>
</reference>
<accession>A0A6L6J310</accession>
<evidence type="ECO:0000313" key="1">
    <source>
        <dbReference type="EMBL" id="MTH76310.1"/>
    </source>
</evidence>
<keyword evidence="2" id="KW-1185">Reference proteome</keyword>
<name>A0A6L6J310_9RHOB</name>
<comment type="caution">
    <text evidence="1">The sequence shown here is derived from an EMBL/GenBank/DDBJ whole genome shotgun (WGS) entry which is preliminary data.</text>
</comment>